<evidence type="ECO:0000259" key="5">
    <source>
        <dbReference type="Pfam" id="PF05199"/>
    </source>
</evidence>
<dbReference type="PIRSF" id="PIRSF000137">
    <property type="entry name" value="Alcohol_oxidase"/>
    <property type="match status" value="1"/>
</dbReference>
<dbReference type="GO" id="GO:0016614">
    <property type="term" value="F:oxidoreductase activity, acting on CH-OH group of donors"/>
    <property type="evidence" value="ECO:0007669"/>
    <property type="project" value="InterPro"/>
</dbReference>
<comment type="cofactor">
    <cofactor evidence="2">
        <name>FAD</name>
        <dbReference type="ChEBI" id="CHEBI:57692"/>
    </cofactor>
</comment>
<sequence length="668" mass="72324">MQGTLKMVSANSLHLLLSFLIVCVTQHILQVQASPLHATVISRELANNTKQYDFIIAGGGIAGLTLADRLTENPEVSVLVVEAGPLDDGENSVLVPGAYNPATYFWPIVSVPQTALNNGVYLATCARVVGGGSTINAMIFLRGDVEDYRGWAALGNDGWTWDDLLPYFKKVSQSHECCCSSTDGGSRRAKTSLRPMRNLRLMATSPGSILSMASKAPSRTHIQITFSLEAARDSTSSILGNWWMAAEDTGVTPCEDPNAGNVKGIFWLRLSEDAVTRHRNHARINHYERVIATRPNYHLLPGTTVAKVLFEGTRAAGIELLPTTGGNITAVRASKEVILAAGGLHTPQVLQLSGLGPAPLLTSFGIDVVSNLPGVGQNFQDQPTITMSYNFSNNVEPNWNSLLDNATYDAEQFALYNTSHQGPYTITRTLSTNFISLPLRNLTSKFDSIVDPARNISSPGAFLPPDTDPTVVTGYTKQREIMIDQLDKDISVGGLHWGTADTGTLYLFKPFSRGTVNINSTDPLTNPIVDFRAATDPTDLDVAVALVRKARDIMDAPSMRVLGPTELTPFGQDVQTDDEVKEAIRQTLTPSNGHECCTAAMMPRELGGVVDEQLKVYGVEGLRVADISFWPIPLNGAPSATVYATAELLADMIKDEHELQENCGRLIT</sequence>
<keyword evidence="7" id="KW-1185">Reference proteome</keyword>
<evidence type="ECO:0000313" key="7">
    <source>
        <dbReference type="Proteomes" id="UP001265746"/>
    </source>
</evidence>
<feature type="binding site" evidence="2">
    <location>
        <position position="305"/>
    </location>
    <ligand>
        <name>FAD</name>
        <dbReference type="ChEBI" id="CHEBI:57692"/>
    </ligand>
</feature>
<organism evidence="6 7">
    <name type="scientific">Phomopsis amygdali</name>
    <name type="common">Fusicoccum amygdali</name>
    <dbReference type="NCBI Taxonomy" id="1214568"/>
    <lineage>
        <taxon>Eukaryota</taxon>
        <taxon>Fungi</taxon>
        <taxon>Dikarya</taxon>
        <taxon>Ascomycota</taxon>
        <taxon>Pezizomycotina</taxon>
        <taxon>Sordariomycetes</taxon>
        <taxon>Sordariomycetidae</taxon>
        <taxon>Diaporthales</taxon>
        <taxon>Diaporthaceae</taxon>
        <taxon>Diaporthe</taxon>
    </lineage>
</organism>
<dbReference type="InterPro" id="IPR036188">
    <property type="entry name" value="FAD/NAD-bd_sf"/>
</dbReference>
<reference evidence="6" key="1">
    <citation type="submission" date="2023-06" db="EMBL/GenBank/DDBJ databases">
        <authorList>
            <person name="Noh H."/>
        </authorList>
    </citation>
    <scope>NUCLEOTIDE SEQUENCE</scope>
    <source>
        <strain evidence="6">DUCC20226</strain>
    </source>
</reference>
<feature type="domain" description="Glucose-methanol-choline oxidoreductase N-terminal" evidence="4">
    <location>
        <begin position="52"/>
        <end position="383"/>
    </location>
</feature>
<dbReference type="GO" id="GO:0044550">
    <property type="term" value="P:secondary metabolite biosynthetic process"/>
    <property type="evidence" value="ECO:0007669"/>
    <property type="project" value="TreeGrafter"/>
</dbReference>
<keyword evidence="3" id="KW-0732">Signal</keyword>
<dbReference type="Proteomes" id="UP001265746">
    <property type="component" value="Unassembled WGS sequence"/>
</dbReference>
<accession>A0AAD9W360</accession>
<dbReference type="Pfam" id="PF05199">
    <property type="entry name" value="GMC_oxred_C"/>
    <property type="match status" value="1"/>
</dbReference>
<proteinExistence type="inferred from homology"/>
<feature type="chain" id="PRO_5042030063" evidence="3">
    <location>
        <begin position="34"/>
        <end position="668"/>
    </location>
</feature>
<keyword evidence="2" id="KW-0285">Flavoprotein</keyword>
<gene>
    <name evidence="6" type="ORF">N8I77_009441</name>
</gene>
<dbReference type="PANTHER" id="PTHR11552">
    <property type="entry name" value="GLUCOSE-METHANOL-CHOLINE GMC OXIDOREDUCTASE"/>
    <property type="match status" value="1"/>
</dbReference>
<feature type="signal peptide" evidence="3">
    <location>
        <begin position="1"/>
        <end position="33"/>
    </location>
</feature>
<dbReference type="InterPro" id="IPR012132">
    <property type="entry name" value="GMC_OxRdtase"/>
</dbReference>
<dbReference type="Gene3D" id="3.50.50.60">
    <property type="entry name" value="FAD/NAD(P)-binding domain"/>
    <property type="match status" value="1"/>
</dbReference>
<dbReference type="PANTHER" id="PTHR11552:SF115">
    <property type="entry name" value="DEHYDROGENASE XPTC-RELATED"/>
    <property type="match status" value="1"/>
</dbReference>
<dbReference type="SUPFAM" id="SSF54373">
    <property type="entry name" value="FAD-linked reductases, C-terminal domain"/>
    <property type="match status" value="1"/>
</dbReference>
<dbReference type="GO" id="GO:0050660">
    <property type="term" value="F:flavin adenine dinucleotide binding"/>
    <property type="evidence" value="ECO:0007669"/>
    <property type="project" value="InterPro"/>
</dbReference>
<dbReference type="Pfam" id="PF00732">
    <property type="entry name" value="GMC_oxred_N"/>
    <property type="match status" value="1"/>
</dbReference>
<comment type="similarity">
    <text evidence="1">Belongs to the GMC oxidoreductase family.</text>
</comment>
<dbReference type="EMBL" id="JAUJFL010000005">
    <property type="protein sequence ID" value="KAK2602947.1"/>
    <property type="molecule type" value="Genomic_DNA"/>
</dbReference>
<evidence type="ECO:0000256" key="2">
    <source>
        <dbReference type="PIRSR" id="PIRSR000137-2"/>
    </source>
</evidence>
<feature type="domain" description="Glucose-methanol-choline oxidoreductase C-terminal" evidence="5">
    <location>
        <begin position="510"/>
        <end position="646"/>
    </location>
</feature>
<comment type="caution">
    <text evidence="6">The sequence shown here is derived from an EMBL/GenBank/DDBJ whole genome shotgun (WGS) entry which is preliminary data.</text>
</comment>
<evidence type="ECO:0000256" key="1">
    <source>
        <dbReference type="ARBA" id="ARBA00010790"/>
    </source>
</evidence>
<feature type="binding site" evidence="2">
    <location>
        <position position="128"/>
    </location>
    <ligand>
        <name>FAD</name>
        <dbReference type="ChEBI" id="CHEBI:57692"/>
    </ligand>
</feature>
<dbReference type="AlphaFoldDB" id="A0AAD9W360"/>
<protein>
    <submittedName>
        <fullName evidence="6">Uncharacterized protein</fullName>
    </submittedName>
</protein>
<dbReference type="InterPro" id="IPR000172">
    <property type="entry name" value="GMC_OxRdtase_N"/>
</dbReference>
<evidence type="ECO:0000256" key="3">
    <source>
        <dbReference type="SAM" id="SignalP"/>
    </source>
</evidence>
<dbReference type="InterPro" id="IPR007867">
    <property type="entry name" value="GMC_OxRtase_C"/>
</dbReference>
<evidence type="ECO:0000259" key="4">
    <source>
        <dbReference type="Pfam" id="PF00732"/>
    </source>
</evidence>
<evidence type="ECO:0000313" key="6">
    <source>
        <dbReference type="EMBL" id="KAK2602947.1"/>
    </source>
</evidence>
<dbReference type="Gene3D" id="3.30.560.10">
    <property type="entry name" value="Glucose Oxidase, domain 3"/>
    <property type="match status" value="1"/>
</dbReference>
<dbReference type="SUPFAM" id="SSF51905">
    <property type="entry name" value="FAD/NAD(P)-binding domain"/>
    <property type="match status" value="1"/>
</dbReference>
<keyword evidence="2" id="KW-0274">FAD</keyword>
<name>A0AAD9W360_PHOAM</name>